<evidence type="ECO:0000313" key="3">
    <source>
        <dbReference type="Proteomes" id="UP001177023"/>
    </source>
</evidence>
<accession>A0AA36CFC0</accession>
<keyword evidence="3" id="KW-1185">Reference proteome</keyword>
<dbReference type="EMBL" id="CATQJA010001453">
    <property type="protein sequence ID" value="CAJ0567300.1"/>
    <property type="molecule type" value="Genomic_DNA"/>
</dbReference>
<organism evidence="2 3">
    <name type="scientific">Mesorhabditis spiculigera</name>
    <dbReference type="NCBI Taxonomy" id="96644"/>
    <lineage>
        <taxon>Eukaryota</taxon>
        <taxon>Metazoa</taxon>
        <taxon>Ecdysozoa</taxon>
        <taxon>Nematoda</taxon>
        <taxon>Chromadorea</taxon>
        <taxon>Rhabditida</taxon>
        <taxon>Rhabditina</taxon>
        <taxon>Rhabditomorpha</taxon>
        <taxon>Rhabditoidea</taxon>
        <taxon>Rhabditidae</taxon>
        <taxon>Mesorhabditinae</taxon>
        <taxon>Mesorhabditis</taxon>
    </lineage>
</organism>
<sequence length="156" mass="17755">MSIIYDQPRHPHVTFHPHYDSSDMGVPTYANIFSETADIAMQEPEQPSTIDRAQLTLDFQAPERSTFGAPTVYEQTPLTGNFMWDSPIIEHDIDGITLPDWSQLLMKRRFDETSDADAQSESTDSRPILTAKRSRKRNFAMDGTENMESELESSKP</sequence>
<feature type="non-terminal residue" evidence="2">
    <location>
        <position position="156"/>
    </location>
</feature>
<evidence type="ECO:0000313" key="2">
    <source>
        <dbReference type="EMBL" id="CAJ0567300.1"/>
    </source>
</evidence>
<comment type="caution">
    <text evidence="2">The sequence shown here is derived from an EMBL/GenBank/DDBJ whole genome shotgun (WGS) entry which is preliminary data.</text>
</comment>
<dbReference type="AlphaFoldDB" id="A0AA36CFC0"/>
<feature type="compositionally biased region" description="Acidic residues" evidence="1">
    <location>
        <begin position="145"/>
        <end position="156"/>
    </location>
</feature>
<proteinExistence type="predicted"/>
<reference evidence="2" key="1">
    <citation type="submission" date="2023-06" db="EMBL/GenBank/DDBJ databases">
        <authorList>
            <person name="Delattre M."/>
        </authorList>
    </citation>
    <scope>NUCLEOTIDE SEQUENCE</scope>
    <source>
        <strain evidence="2">AF72</strain>
    </source>
</reference>
<gene>
    <name evidence="2" type="ORF">MSPICULIGERA_LOCUS5856</name>
</gene>
<protein>
    <submittedName>
        <fullName evidence="2">Uncharacterized protein</fullName>
    </submittedName>
</protein>
<dbReference type="Proteomes" id="UP001177023">
    <property type="component" value="Unassembled WGS sequence"/>
</dbReference>
<feature type="region of interest" description="Disordered" evidence="1">
    <location>
        <begin position="111"/>
        <end position="156"/>
    </location>
</feature>
<name>A0AA36CFC0_9BILA</name>
<evidence type="ECO:0000256" key="1">
    <source>
        <dbReference type="SAM" id="MobiDB-lite"/>
    </source>
</evidence>